<dbReference type="PANTHER" id="PTHR11157">
    <property type="entry name" value="FATTY ACID ACYL TRANSFERASE-RELATED"/>
    <property type="match status" value="1"/>
</dbReference>
<proteinExistence type="inferred from homology"/>
<dbReference type="OrthoDB" id="434092at2759"/>
<evidence type="ECO:0000256" key="4">
    <source>
        <dbReference type="ARBA" id="ARBA00022692"/>
    </source>
</evidence>
<dbReference type="GO" id="GO:0030148">
    <property type="term" value="P:sphingolipid biosynthetic process"/>
    <property type="evidence" value="ECO:0007669"/>
    <property type="project" value="TreeGrafter"/>
</dbReference>
<feature type="transmembrane region" description="Helical" evidence="10">
    <location>
        <begin position="67"/>
        <end position="90"/>
    </location>
</feature>
<name>A0A9N9WVY2_9DIPT</name>
<dbReference type="GO" id="GO:0005789">
    <property type="term" value="C:endoplasmic reticulum membrane"/>
    <property type="evidence" value="ECO:0007669"/>
    <property type="project" value="TreeGrafter"/>
</dbReference>
<keyword evidence="9 10" id="KW-0275">Fatty acid biosynthesis</keyword>
<dbReference type="EMBL" id="OU895879">
    <property type="protein sequence ID" value="CAG9808075.1"/>
    <property type="molecule type" value="Genomic_DNA"/>
</dbReference>
<organism evidence="11 12">
    <name type="scientific">Chironomus riparius</name>
    <dbReference type="NCBI Taxonomy" id="315576"/>
    <lineage>
        <taxon>Eukaryota</taxon>
        <taxon>Metazoa</taxon>
        <taxon>Ecdysozoa</taxon>
        <taxon>Arthropoda</taxon>
        <taxon>Hexapoda</taxon>
        <taxon>Insecta</taxon>
        <taxon>Pterygota</taxon>
        <taxon>Neoptera</taxon>
        <taxon>Endopterygota</taxon>
        <taxon>Diptera</taxon>
        <taxon>Nematocera</taxon>
        <taxon>Chironomoidea</taxon>
        <taxon>Chironomidae</taxon>
        <taxon>Chironominae</taxon>
        <taxon>Chironomus</taxon>
    </lineage>
</organism>
<keyword evidence="6 10" id="KW-1133">Transmembrane helix</keyword>
<dbReference type="EC" id="2.3.1.199" evidence="10"/>
<comment type="catalytic activity">
    <reaction evidence="10">
        <text>a very-long-chain acyl-CoA + malonyl-CoA + H(+) = a very-long-chain 3-oxoacyl-CoA + CO2 + CoA</text>
        <dbReference type="Rhea" id="RHEA:32727"/>
        <dbReference type="ChEBI" id="CHEBI:15378"/>
        <dbReference type="ChEBI" id="CHEBI:16526"/>
        <dbReference type="ChEBI" id="CHEBI:57287"/>
        <dbReference type="ChEBI" id="CHEBI:57384"/>
        <dbReference type="ChEBI" id="CHEBI:90725"/>
        <dbReference type="ChEBI" id="CHEBI:90736"/>
        <dbReference type="EC" id="2.3.1.199"/>
    </reaction>
</comment>
<protein>
    <recommendedName>
        <fullName evidence="10">Elongation of very long chain fatty acids protein</fullName>
        <ecNumber evidence="10">2.3.1.199</ecNumber>
    </recommendedName>
    <alternativeName>
        <fullName evidence="10">Very-long-chain 3-oxoacyl-CoA synthase</fullName>
    </alternativeName>
</protein>
<gene>
    <name evidence="11" type="ORF">CHIRRI_LOCUS10921</name>
</gene>
<evidence type="ECO:0000256" key="10">
    <source>
        <dbReference type="RuleBase" id="RU361115"/>
    </source>
</evidence>
<keyword evidence="7 10" id="KW-0443">Lipid metabolism</keyword>
<keyword evidence="3 10" id="KW-0808">Transferase</keyword>
<keyword evidence="4 10" id="KW-0812">Transmembrane</keyword>
<evidence type="ECO:0000256" key="6">
    <source>
        <dbReference type="ARBA" id="ARBA00022989"/>
    </source>
</evidence>
<evidence type="ECO:0000256" key="7">
    <source>
        <dbReference type="ARBA" id="ARBA00023098"/>
    </source>
</evidence>
<evidence type="ECO:0000313" key="11">
    <source>
        <dbReference type="EMBL" id="CAG9808075.1"/>
    </source>
</evidence>
<dbReference type="GO" id="GO:0019367">
    <property type="term" value="P:fatty acid elongation, saturated fatty acid"/>
    <property type="evidence" value="ECO:0007669"/>
    <property type="project" value="TreeGrafter"/>
</dbReference>
<comment type="similarity">
    <text evidence="10">Belongs to the ELO family.</text>
</comment>
<evidence type="ECO:0000256" key="2">
    <source>
        <dbReference type="ARBA" id="ARBA00022516"/>
    </source>
</evidence>
<reference evidence="11" key="1">
    <citation type="submission" date="2022-01" db="EMBL/GenBank/DDBJ databases">
        <authorList>
            <person name="King R."/>
        </authorList>
    </citation>
    <scope>NUCLEOTIDE SEQUENCE</scope>
</reference>
<evidence type="ECO:0000256" key="1">
    <source>
        <dbReference type="ARBA" id="ARBA00004141"/>
    </source>
</evidence>
<evidence type="ECO:0000256" key="5">
    <source>
        <dbReference type="ARBA" id="ARBA00022832"/>
    </source>
</evidence>
<keyword evidence="2 10" id="KW-0444">Lipid biosynthesis</keyword>
<dbReference type="GO" id="GO:0042761">
    <property type="term" value="P:very long-chain fatty acid biosynthetic process"/>
    <property type="evidence" value="ECO:0007669"/>
    <property type="project" value="TreeGrafter"/>
</dbReference>
<feature type="transmembrane region" description="Helical" evidence="10">
    <location>
        <begin position="212"/>
        <end position="230"/>
    </location>
</feature>
<dbReference type="Proteomes" id="UP001153620">
    <property type="component" value="Chromosome 3"/>
</dbReference>
<keyword evidence="8 10" id="KW-0472">Membrane</keyword>
<feature type="transmembrane region" description="Helical" evidence="10">
    <location>
        <begin position="144"/>
        <end position="163"/>
    </location>
</feature>
<feature type="transmembrane region" description="Helical" evidence="10">
    <location>
        <begin position="236"/>
        <end position="258"/>
    </location>
</feature>
<evidence type="ECO:0000256" key="3">
    <source>
        <dbReference type="ARBA" id="ARBA00022679"/>
    </source>
</evidence>
<dbReference type="AlphaFoldDB" id="A0A9N9WVY2"/>
<accession>A0A9N9WVY2</accession>
<feature type="transmembrane region" description="Helical" evidence="10">
    <location>
        <begin position="34"/>
        <end position="55"/>
    </location>
</feature>
<feature type="transmembrane region" description="Helical" evidence="10">
    <location>
        <begin position="175"/>
        <end position="192"/>
    </location>
</feature>
<dbReference type="PANTHER" id="PTHR11157:SF116">
    <property type="entry name" value="ELONGATION OF VERY LONG CHAIN FATTY ACIDS PROTEIN-RELATED"/>
    <property type="match status" value="1"/>
</dbReference>
<dbReference type="GO" id="GO:0034626">
    <property type="term" value="P:fatty acid elongation, polyunsaturated fatty acid"/>
    <property type="evidence" value="ECO:0007669"/>
    <property type="project" value="TreeGrafter"/>
</dbReference>
<comment type="subcellular location">
    <subcellularLocation>
        <location evidence="1">Membrane</location>
        <topology evidence="1">Multi-pass membrane protein</topology>
    </subcellularLocation>
</comment>
<feature type="transmembrane region" description="Helical" evidence="10">
    <location>
        <begin position="119"/>
        <end position="137"/>
    </location>
</feature>
<evidence type="ECO:0000313" key="12">
    <source>
        <dbReference type="Proteomes" id="UP001153620"/>
    </source>
</evidence>
<dbReference type="GO" id="GO:0009922">
    <property type="term" value="F:fatty acid elongase activity"/>
    <property type="evidence" value="ECO:0007669"/>
    <property type="project" value="UniProtKB-EC"/>
</dbReference>
<dbReference type="InterPro" id="IPR002076">
    <property type="entry name" value="ELO_fam"/>
</dbReference>
<keyword evidence="5 10" id="KW-0276">Fatty acid metabolism</keyword>
<keyword evidence="12" id="KW-1185">Reference proteome</keyword>
<evidence type="ECO:0000256" key="8">
    <source>
        <dbReference type="ARBA" id="ARBA00023136"/>
    </source>
</evidence>
<reference evidence="11" key="2">
    <citation type="submission" date="2022-10" db="EMBL/GenBank/DDBJ databases">
        <authorList>
            <consortium name="ENA_rothamsted_submissions"/>
            <consortium name="culmorum"/>
            <person name="King R."/>
        </authorList>
    </citation>
    <scope>NUCLEOTIDE SEQUENCE</scope>
</reference>
<dbReference type="Pfam" id="PF01151">
    <property type="entry name" value="ELO"/>
    <property type="match status" value="1"/>
</dbReference>
<evidence type="ECO:0000256" key="9">
    <source>
        <dbReference type="ARBA" id="ARBA00023160"/>
    </source>
</evidence>
<dbReference type="GO" id="GO:0034625">
    <property type="term" value="P:fatty acid elongation, monounsaturated fatty acid"/>
    <property type="evidence" value="ECO:0007669"/>
    <property type="project" value="TreeGrafter"/>
</dbReference>
<sequence length="270" mass="31759">MALVLQKIYKFYDYHFNENVDERIKDLFLMQSPWLITCIVGGYVFFVTGFGQRLMKDRKAFDLTSIINIYNIIQVFLNLFMGLGALITLFDMDDLNLTCVPVARLIKTEMGMKIIRFSHMYHLIKVIDLLDTIFFILRKKNHQVSFLHIYHHAVMAGGTYLYIKFCSGGGQPLSLGIINSFVHVIMYGYYFLTSFKPELKQSIWWKKHITQIQMIQFAVIIFHHLLPLYYECSFPKTLSAIVAFQNIFMLIMFSDFYVKAYIKKKSVKHN</sequence>